<reference evidence="5 6" key="1">
    <citation type="submission" date="2016-10" db="EMBL/GenBank/DDBJ databases">
        <authorList>
            <person name="de Groot N.N."/>
        </authorList>
    </citation>
    <scope>NUCLEOTIDE SEQUENCE [LARGE SCALE GENOMIC DNA]</scope>
    <source>
        <strain evidence="5 6">DSM 19981</strain>
    </source>
</reference>
<dbReference type="OrthoDB" id="9804602at2"/>
<organism evidence="5 6">
    <name type="scientific">Falsiroseomonas stagni DSM 19981</name>
    <dbReference type="NCBI Taxonomy" id="1123062"/>
    <lineage>
        <taxon>Bacteria</taxon>
        <taxon>Pseudomonadati</taxon>
        <taxon>Pseudomonadota</taxon>
        <taxon>Alphaproteobacteria</taxon>
        <taxon>Acetobacterales</taxon>
        <taxon>Roseomonadaceae</taxon>
        <taxon>Falsiroseomonas</taxon>
    </lineage>
</organism>
<keyword evidence="2" id="KW-0659">Purine metabolism</keyword>
<gene>
    <name evidence="5" type="ORF">SAMN02745775_101201</name>
</gene>
<keyword evidence="6" id="KW-1185">Reference proteome</keyword>
<keyword evidence="5" id="KW-0378">Hydrolase</keyword>
<dbReference type="Pfam" id="PF04115">
    <property type="entry name" value="Ureidogly_lyase"/>
    <property type="match status" value="1"/>
</dbReference>
<dbReference type="Gene3D" id="2.60.120.480">
    <property type="entry name" value="Ureidoglycolate hydrolase"/>
    <property type="match status" value="1"/>
</dbReference>
<dbReference type="Proteomes" id="UP000199473">
    <property type="component" value="Unassembled WGS sequence"/>
</dbReference>
<dbReference type="PANTHER" id="PTHR35721:SF1">
    <property type="entry name" value="UREIDOGLYCOLATE HYDROLASE"/>
    <property type="match status" value="1"/>
</dbReference>
<dbReference type="AlphaFoldDB" id="A0A1I3XDU6"/>
<dbReference type="PANTHER" id="PTHR35721">
    <property type="entry name" value="UREIDOGLYCOLATE HYDROLASE"/>
    <property type="match status" value="1"/>
</dbReference>
<dbReference type="SUPFAM" id="SSF51182">
    <property type="entry name" value="RmlC-like cupins"/>
    <property type="match status" value="1"/>
</dbReference>
<keyword evidence="3" id="KW-0456">Lyase</keyword>
<dbReference type="RefSeq" id="WP_092954164.1">
    <property type="nucleotide sequence ID" value="NZ_FOSQ01000001.1"/>
</dbReference>
<comment type="subunit">
    <text evidence="1">Homodimer.</text>
</comment>
<dbReference type="STRING" id="1123062.SAMN02745775_101201"/>
<dbReference type="GO" id="GO:0000256">
    <property type="term" value="P:allantoin catabolic process"/>
    <property type="evidence" value="ECO:0007669"/>
    <property type="project" value="InterPro"/>
</dbReference>
<sequence length="167" mass="18081">MSDPRIIPVKPGAATVEALAPFGTLVEAGEDGTPFGPADARLELGRGTPRLYIMRLVKRPMLVRGITRHTRVTQCLAATMGGEWFIGLAPAGDADMPDAKPDPAAIRIFRIPGDKALALHRGTWHAGPFFEAETQDFLNLELSDTNEVDHHTVRLDAEFGVAFAIEP</sequence>
<dbReference type="GO" id="GO:0006144">
    <property type="term" value="P:purine nucleobase metabolic process"/>
    <property type="evidence" value="ECO:0007669"/>
    <property type="project" value="UniProtKB-KW"/>
</dbReference>
<protein>
    <submittedName>
        <fullName evidence="5">Ureidoglycolate hydrolase (Allantoin degradation)</fullName>
    </submittedName>
</protein>
<dbReference type="InterPro" id="IPR007247">
    <property type="entry name" value="Ureidogly_lyase"/>
</dbReference>
<name>A0A1I3XDU6_9PROT</name>
<dbReference type="GO" id="GO:0004848">
    <property type="term" value="F:ureidoglycolate hydrolase activity"/>
    <property type="evidence" value="ECO:0007669"/>
    <property type="project" value="InterPro"/>
</dbReference>
<dbReference type="EMBL" id="FOSQ01000001">
    <property type="protein sequence ID" value="SFK17529.1"/>
    <property type="molecule type" value="Genomic_DNA"/>
</dbReference>
<accession>A0A1I3XDU6</accession>
<dbReference type="InterPro" id="IPR024060">
    <property type="entry name" value="Ureidoglycolate_lyase_dom_sf"/>
</dbReference>
<evidence type="ECO:0000313" key="6">
    <source>
        <dbReference type="Proteomes" id="UP000199473"/>
    </source>
</evidence>
<evidence type="ECO:0000313" key="5">
    <source>
        <dbReference type="EMBL" id="SFK17529.1"/>
    </source>
</evidence>
<dbReference type="InterPro" id="IPR011051">
    <property type="entry name" value="RmlC_Cupin_sf"/>
</dbReference>
<evidence type="ECO:0000256" key="2">
    <source>
        <dbReference type="ARBA" id="ARBA00022631"/>
    </source>
</evidence>
<evidence type="ECO:0000256" key="3">
    <source>
        <dbReference type="ARBA" id="ARBA00023239"/>
    </source>
</evidence>
<evidence type="ECO:0000256" key="4">
    <source>
        <dbReference type="ARBA" id="ARBA00047684"/>
    </source>
</evidence>
<evidence type="ECO:0000256" key="1">
    <source>
        <dbReference type="ARBA" id="ARBA00011738"/>
    </source>
</evidence>
<dbReference type="GO" id="GO:0050385">
    <property type="term" value="F:ureidoglycolate lyase activity"/>
    <property type="evidence" value="ECO:0007669"/>
    <property type="project" value="UniProtKB-EC"/>
</dbReference>
<proteinExistence type="predicted"/>
<comment type="catalytic activity">
    <reaction evidence="4">
        <text>(S)-ureidoglycolate = urea + glyoxylate</text>
        <dbReference type="Rhea" id="RHEA:11304"/>
        <dbReference type="ChEBI" id="CHEBI:16199"/>
        <dbReference type="ChEBI" id="CHEBI:36655"/>
        <dbReference type="ChEBI" id="CHEBI:57296"/>
        <dbReference type="EC" id="4.3.2.3"/>
    </reaction>
</comment>